<gene>
    <name evidence="2" type="ORF">ACFO6W_17220</name>
</gene>
<feature type="transmembrane region" description="Helical" evidence="1">
    <location>
        <begin position="93"/>
        <end position="110"/>
    </location>
</feature>
<evidence type="ECO:0000313" key="2">
    <source>
        <dbReference type="EMBL" id="MFC4675436.1"/>
    </source>
</evidence>
<keyword evidence="1" id="KW-1133">Transmembrane helix</keyword>
<feature type="transmembrane region" description="Helical" evidence="1">
    <location>
        <begin position="233"/>
        <end position="252"/>
    </location>
</feature>
<name>A0ABV9L0S1_9BACT</name>
<keyword evidence="1" id="KW-0812">Transmembrane</keyword>
<feature type="transmembrane region" description="Helical" evidence="1">
    <location>
        <begin position="315"/>
        <end position="335"/>
    </location>
</feature>
<feature type="transmembrane region" description="Helical" evidence="1">
    <location>
        <begin position="16"/>
        <end position="36"/>
    </location>
</feature>
<feature type="transmembrane region" description="Helical" evidence="1">
    <location>
        <begin position="56"/>
        <end position="81"/>
    </location>
</feature>
<feature type="transmembrane region" description="Helical" evidence="1">
    <location>
        <begin position="181"/>
        <end position="201"/>
    </location>
</feature>
<organism evidence="2 3">
    <name type="scientific">Dysgonomonas termitidis</name>
    <dbReference type="NCBI Taxonomy" id="1516126"/>
    <lineage>
        <taxon>Bacteria</taxon>
        <taxon>Pseudomonadati</taxon>
        <taxon>Bacteroidota</taxon>
        <taxon>Bacteroidia</taxon>
        <taxon>Bacteroidales</taxon>
        <taxon>Dysgonomonadaceae</taxon>
        <taxon>Dysgonomonas</taxon>
    </lineage>
</organism>
<reference evidence="3" key="1">
    <citation type="journal article" date="2019" name="Int. J. Syst. Evol. Microbiol.">
        <title>The Global Catalogue of Microorganisms (GCM) 10K type strain sequencing project: providing services to taxonomists for standard genome sequencing and annotation.</title>
        <authorList>
            <consortium name="The Broad Institute Genomics Platform"/>
            <consortium name="The Broad Institute Genome Sequencing Center for Infectious Disease"/>
            <person name="Wu L."/>
            <person name="Ma J."/>
        </authorList>
    </citation>
    <scope>NUCLEOTIDE SEQUENCE [LARGE SCALE GENOMIC DNA]</scope>
    <source>
        <strain evidence="3">CCUG 66188</strain>
    </source>
</reference>
<dbReference type="Proteomes" id="UP001596023">
    <property type="component" value="Unassembled WGS sequence"/>
</dbReference>
<accession>A0ABV9L0S1</accession>
<comment type="caution">
    <text evidence="2">The sequence shown here is derived from an EMBL/GenBank/DDBJ whole genome shotgun (WGS) entry which is preliminary data.</text>
</comment>
<protein>
    <recommendedName>
        <fullName evidence="4">Beta-carotene 15,15'-monooxygenase</fullName>
    </recommendedName>
</protein>
<feature type="transmembrane region" description="Helical" evidence="1">
    <location>
        <begin position="288"/>
        <end position="308"/>
    </location>
</feature>
<feature type="transmembrane region" description="Helical" evidence="1">
    <location>
        <begin position="264"/>
        <end position="282"/>
    </location>
</feature>
<evidence type="ECO:0000256" key="1">
    <source>
        <dbReference type="SAM" id="Phobius"/>
    </source>
</evidence>
<feature type="transmembrane region" description="Helical" evidence="1">
    <location>
        <begin position="147"/>
        <end position="169"/>
    </location>
</feature>
<keyword evidence="1" id="KW-0472">Membrane</keyword>
<dbReference type="RefSeq" id="WP_379998660.1">
    <property type="nucleotide sequence ID" value="NZ_JBHSGN010000100.1"/>
</dbReference>
<keyword evidence="3" id="KW-1185">Reference proteome</keyword>
<evidence type="ECO:0008006" key="4">
    <source>
        <dbReference type="Google" id="ProtNLM"/>
    </source>
</evidence>
<feature type="transmembrane region" description="Helical" evidence="1">
    <location>
        <begin position="116"/>
        <end position="135"/>
    </location>
</feature>
<proteinExistence type="predicted"/>
<sequence length="336" mass="38474">MAAIPKSYKKSVTEGNGMLIISIVFAVIIRLVYFLYFDFTHSRPVNGYLWKPLLYIFNDGLVSLLCSSLVVGSMAVLATHINTTHLFIRRKTILLPAVIILLFSCHPQFMQMSAEYISTMLFLVIIFILFTAYNSPDKQIFSFKTSFILALGSMFIPALLVYLPVLWLALVMMRCFNFKSLLASLLGMFLLYFPAFSYYFLTDSLDIFLAPFTSVSAEQLAGFPFYQLNIGDWIILGSSTILLVIIVSDNYINRHKDKIRTRAYLSLLSFITVFSILAFLFLNIDFVIYQFIALLTGAFLLSHFFALVEKRGGVILFYISMIFYILACVFLFYLYK</sequence>
<evidence type="ECO:0000313" key="3">
    <source>
        <dbReference type="Proteomes" id="UP001596023"/>
    </source>
</evidence>
<dbReference type="EMBL" id="JBHSGN010000100">
    <property type="protein sequence ID" value="MFC4675436.1"/>
    <property type="molecule type" value="Genomic_DNA"/>
</dbReference>